<keyword evidence="6" id="KW-1185">Reference proteome</keyword>
<evidence type="ECO:0000256" key="1">
    <source>
        <dbReference type="SAM" id="Coils"/>
    </source>
</evidence>
<dbReference type="InterPro" id="IPR024743">
    <property type="entry name" value="Dynein_HC_stalk"/>
</dbReference>
<organism evidence="5 6">
    <name type="scientific">Candidula unifasciata</name>
    <dbReference type="NCBI Taxonomy" id="100452"/>
    <lineage>
        <taxon>Eukaryota</taxon>
        <taxon>Metazoa</taxon>
        <taxon>Spiralia</taxon>
        <taxon>Lophotrochozoa</taxon>
        <taxon>Mollusca</taxon>
        <taxon>Gastropoda</taxon>
        <taxon>Heterobranchia</taxon>
        <taxon>Euthyneura</taxon>
        <taxon>Panpulmonata</taxon>
        <taxon>Eupulmonata</taxon>
        <taxon>Stylommatophora</taxon>
        <taxon>Helicina</taxon>
        <taxon>Helicoidea</taxon>
        <taxon>Geomitridae</taxon>
        <taxon>Candidula</taxon>
    </lineage>
</organism>
<proteinExistence type="predicted"/>
<dbReference type="Gene3D" id="1.10.8.1220">
    <property type="match status" value="1"/>
</dbReference>
<dbReference type="InterPro" id="IPR035706">
    <property type="entry name" value="AAA_9"/>
</dbReference>
<dbReference type="Pfam" id="PF18199">
    <property type="entry name" value="Dynein_C"/>
    <property type="match status" value="1"/>
</dbReference>
<dbReference type="PANTHER" id="PTHR45703">
    <property type="entry name" value="DYNEIN HEAVY CHAIN"/>
    <property type="match status" value="1"/>
</dbReference>
<feature type="domain" description="Dynein heavy chain ATP-binding dynein motor region" evidence="3">
    <location>
        <begin position="454"/>
        <end position="623"/>
    </location>
</feature>
<dbReference type="GO" id="GO:0007018">
    <property type="term" value="P:microtubule-based movement"/>
    <property type="evidence" value="ECO:0007669"/>
    <property type="project" value="InterPro"/>
</dbReference>
<dbReference type="InterPro" id="IPR043160">
    <property type="entry name" value="Dynein_C_barrel"/>
</dbReference>
<accession>A0A8S3ZR33</accession>
<dbReference type="Pfam" id="PF12777">
    <property type="entry name" value="MT"/>
    <property type="match status" value="1"/>
</dbReference>
<dbReference type="InterPro" id="IPR041228">
    <property type="entry name" value="Dynein_C"/>
</dbReference>
<comment type="caution">
    <text evidence="5">The sequence shown here is derived from an EMBL/GenBank/DDBJ whole genome shotgun (WGS) entry which is preliminary data.</text>
</comment>
<evidence type="ECO:0000313" key="5">
    <source>
        <dbReference type="EMBL" id="CAG5130195.1"/>
    </source>
</evidence>
<reference evidence="5" key="1">
    <citation type="submission" date="2021-04" db="EMBL/GenBank/DDBJ databases">
        <authorList>
            <consortium name="Molecular Ecology Group"/>
        </authorList>
    </citation>
    <scope>NUCLEOTIDE SEQUENCE</scope>
</reference>
<keyword evidence="1" id="KW-0175">Coiled coil</keyword>
<dbReference type="Pfam" id="PF12781">
    <property type="entry name" value="AAA_9"/>
    <property type="match status" value="2"/>
</dbReference>
<evidence type="ECO:0000259" key="2">
    <source>
        <dbReference type="Pfam" id="PF12777"/>
    </source>
</evidence>
<feature type="coiled-coil region" evidence="1">
    <location>
        <begin position="52"/>
        <end position="114"/>
    </location>
</feature>
<evidence type="ECO:0000259" key="4">
    <source>
        <dbReference type="Pfam" id="PF18199"/>
    </source>
</evidence>
<dbReference type="GO" id="GO:0045505">
    <property type="term" value="F:dynein intermediate chain binding"/>
    <property type="evidence" value="ECO:0007669"/>
    <property type="project" value="InterPro"/>
</dbReference>
<dbReference type="InterPro" id="IPR027417">
    <property type="entry name" value="P-loop_NTPase"/>
</dbReference>
<dbReference type="Gene3D" id="1.20.1270.280">
    <property type="match status" value="1"/>
</dbReference>
<dbReference type="Gene3D" id="3.10.490.20">
    <property type="match status" value="1"/>
</dbReference>
<evidence type="ECO:0000313" key="6">
    <source>
        <dbReference type="Proteomes" id="UP000678393"/>
    </source>
</evidence>
<dbReference type="EMBL" id="CAJHNH020003890">
    <property type="protein sequence ID" value="CAG5130195.1"/>
    <property type="molecule type" value="Genomic_DNA"/>
</dbReference>
<sequence>MSELKTFVNDPLFTPENVAQASLAASSVCAWVHALYAYSSIHQKMKPHMKSLVDAENKLAKAQAQLGQLRLEASQMKNNLEQYISQHKEAVKAAKAIEKQILAIERKIARASNLMENMSVQHFLWRSELKRTRKKIISAPGDALITSASLIYHGPLDDRSRKDLMSDWLNRIKQNAFSSQGFMGTDLWSETASFPRLIKPDLQQNCASKTSSDFHAHMLSHSEVNCQVPLQQKVKTFKYKSALYESKSYYKSELKRQDTVQTAVPEDLADDSDEDENCLLPTRPNLALQEILSDFDELSEWRKQNLPTDLHSVHNALIMRVCCHNRKHSWPLLIDPDNQAEMWVRILQNNQNFFTERDVASFLTDDDIPVERSSYQESEEILGSPLYSRGTSKIFSDTTDNTATNTSTVGVINRQVSQSCCSTGDTGNQTVTQVSSAFNSFTADSDLDFSKDSVWVLMTDDPNFNSKLISAVVHGATVLVTHLERKPLDQLFSDLLLKQFSMDRDGNKIVKIGGMAFTFHPSFCLYLSISVPLFVKGDGIFTIPLNHLCVINMAMSDEAIINRLMLETMKVEKKEFESQRRSNENDIILHRQQLAKEYEIIREKTLNFPGPLLDDKTMLNSLMAFLEETLYMGDHLEGKFSHYMPFIRHSAMLYCVMNKMSALHPDYYLALYKFVEIFSAAIRSRDRGKESIGAPEVRAQELSDAVLEAVFRYVRLLMFEGHYCLLALLVSLERLLRQHKASSKELGLFVNGFMKNGSQDASLLKQKPQWMDTEAWQNCKLLESFQQPFDGLCDSLVKNCQQWEEYFQNLVSLVSPVPGPTLQELSLFQKCLLWKMVYPQKRMAELSQALILCELGSAVKPPENYDINEVYKLTDKHTPTCFILPSCQKRKVTDATTGYPFTCPITEVKQLARKMGMEGKVRIMNFAVTSQNLEVKNALKDCLHKGHWLLLHNYHLCQEPDPEFFTILKDIIYAQWHEEDQTKDTTDVYGEDWSLVTRSRPSSSVRTNDIHQSFRLWITTRANEERALPGLIIQHGLRVTCETTANFKSLLKKTYKSAENFLCSTSRNSEEMMHSFNRVMPLALLHAIVQQQSYYRCHAFVHHPFWTLTDLAAVTDTCYSLSALTTDNNAIADIAACVYVAHCQDMSDSNPVNAVIKELIHYSTLAKKVSFDEIKGVGLLLHKLVTSFKETGDLQKTLDSIEPVTAETICLPEEIHEHFQACKSSILLKELIQTVGEPEFLLSTQKLSGDPAFCQAMSVISSMQDILSACPELPETSLTQIVPLYSFFSQEVAAFKELLQSVQNDLHVLNKAANGLITLTPKMQFMLQDICNDDIPATWLQTTFATCSSLKSWILELPTRISYVKNCWVQCPVILSLNMFLRPDKLLWAILKTFAQQDFKEITDIFLDFQVMPQGLSPISPPDRGVYLDGLQLKNASWDSIKSVLSENTLCSHKEHLFPVLWAKPCRYLCPAYSARDSQLHNDQNIFWTIPLASLKSPTFWSQKRVAFTLSAVKP</sequence>
<dbReference type="GO" id="GO:0051959">
    <property type="term" value="F:dynein light intermediate chain binding"/>
    <property type="evidence" value="ECO:0007669"/>
    <property type="project" value="InterPro"/>
</dbReference>
<name>A0A8S3ZR33_9EUPU</name>
<dbReference type="Proteomes" id="UP000678393">
    <property type="component" value="Unassembled WGS sequence"/>
</dbReference>
<feature type="domain" description="Dynein heavy chain coiled coil stalk" evidence="2">
    <location>
        <begin position="4"/>
        <end position="167"/>
    </location>
</feature>
<dbReference type="PANTHER" id="PTHR45703:SF36">
    <property type="entry name" value="DYNEIN HEAVY CHAIN, CYTOPLASMIC"/>
    <property type="match status" value="1"/>
</dbReference>
<feature type="domain" description="Dynein heavy chain C-terminal" evidence="4">
    <location>
        <begin position="1257"/>
        <end position="1509"/>
    </location>
</feature>
<feature type="domain" description="Dynein heavy chain ATP-binding dynein motor region" evidence="3">
    <location>
        <begin position="300"/>
        <end position="351"/>
    </location>
</feature>
<gene>
    <name evidence="5" type="ORF">CUNI_LOCUS15753</name>
</gene>
<dbReference type="Gene3D" id="1.20.920.20">
    <property type="match status" value="1"/>
</dbReference>
<protein>
    <submittedName>
        <fullName evidence="5">Uncharacterized protein</fullName>
    </submittedName>
</protein>
<dbReference type="Gene3D" id="3.40.50.300">
    <property type="entry name" value="P-loop containing nucleotide triphosphate hydrolases"/>
    <property type="match status" value="2"/>
</dbReference>
<dbReference type="OrthoDB" id="5986589at2759"/>
<dbReference type="GO" id="GO:0030286">
    <property type="term" value="C:dynein complex"/>
    <property type="evidence" value="ECO:0007669"/>
    <property type="project" value="InterPro"/>
</dbReference>
<evidence type="ECO:0000259" key="3">
    <source>
        <dbReference type="Pfam" id="PF12781"/>
    </source>
</evidence>
<dbReference type="InterPro" id="IPR026983">
    <property type="entry name" value="DHC"/>
</dbReference>